<name>A0A8T9BKG1_9HELO</name>
<organism evidence="3 4">
    <name type="scientific">Lachnellula arida</name>
    <dbReference type="NCBI Taxonomy" id="1316785"/>
    <lineage>
        <taxon>Eukaryota</taxon>
        <taxon>Fungi</taxon>
        <taxon>Dikarya</taxon>
        <taxon>Ascomycota</taxon>
        <taxon>Pezizomycotina</taxon>
        <taxon>Leotiomycetes</taxon>
        <taxon>Helotiales</taxon>
        <taxon>Lachnaceae</taxon>
        <taxon>Lachnellula</taxon>
    </lineage>
</organism>
<gene>
    <name evidence="3" type="ORF">LARI1_G002527</name>
</gene>
<protein>
    <recommendedName>
        <fullName evidence="2">F-box domain-containing protein</fullName>
    </recommendedName>
</protein>
<feature type="region of interest" description="Disordered" evidence="1">
    <location>
        <begin position="475"/>
        <end position="508"/>
    </location>
</feature>
<evidence type="ECO:0000313" key="3">
    <source>
        <dbReference type="EMBL" id="TVY20584.1"/>
    </source>
</evidence>
<dbReference type="OrthoDB" id="3226064at2759"/>
<proteinExistence type="predicted"/>
<dbReference type="EMBL" id="QGMF01000049">
    <property type="protein sequence ID" value="TVY20584.1"/>
    <property type="molecule type" value="Genomic_DNA"/>
</dbReference>
<dbReference type="AlphaFoldDB" id="A0A8T9BKG1"/>
<evidence type="ECO:0000259" key="2">
    <source>
        <dbReference type="PROSITE" id="PS50181"/>
    </source>
</evidence>
<accession>A0A8T9BKG1</accession>
<dbReference type="Proteomes" id="UP000469559">
    <property type="component" value="Unassembled WGS sequence"/>
</dbReference>
<feature type="domain" description="F-box" evidence="2">
    <location>
        <begin position="6"/>
        <end position="53"/>
    </location>
</feature>
<evidence type="ECO:0000256" key="1">
    <source>
        <dbReference type="SAM" id="MobiDB-lite"/>
    </source>
</evidence>
<dbReference type="InterPro" id="IPR036047">
    <property type="entry name" value="F-box-like_dom_sf"/>
</dbReference>
<dbReference type="Pfam" id="PF12937">
    <property type="entry name" value="F-box-like"/>
    <property type="match status" value="1"/>
</dbReference>
<dbReference type="SMART" id="SM00256">
    <property type="entry name" value="FBOX"/>
    <property type="match status" value="1"/>
</dbReference>
<evidence type="ECO:0000313" key="4">
    <source>
        <dbReference type="Proteomes" id="UP000469559"/>
    </source>
</evidence>
<feature type="compositionally biased region" description="Acidic residues" evidence="1">
    <location>
        <begin position="484"/>
        <end position="508"/>
    </location>
</feature>
<dbReference type="InterPro" id="IPR001810">
    <property type="entry name" value="F-box_dom"/>
</dbReference>
<sequence length="529" mass="59849">MAGAPGPTFADMPREIKQEIIKELDPLDLAAVSKTSRDLHDAIADDWVLYKTIYTHILDEPVEPFIPQSWDWMTQLAKFVRLRFALGQSPRSRTLQEKVQRFSSVDPIISDLMYTASPSPESLNARLLHQYFFTSKTNQEAYLCRSTLFSRAAFPPHIHPPTTPSEAQASAKLHVLYGVPISSPSRTHYKPSYPYAVSIVYDLRRYTEETFWGPYMGDGQASVDWEKMEAVMCVLGHNLNLFVERTRNNFRDVWREPWLGASPGSFRPVSVSGLKEPAPPVEALDPYNVTGSWMRVRIYAFFPFLLFNLFSSETKSLTNTRNKTDFHDLFAYNFSLTSLPATSPRPPLDISEAIRLIIMELRITSITPDPDHTTGGISWPIIHFAGVSRSMHTSFDANANSNIRGCVRMTREGECRWTTFSVYSGQERWKSEGIQIGGPGSSRGIFGHWFDKDHDPHGPAGPTAFWKVSNEIDERKEEQHMDTDSDDENGDYYEEEEDEEEGEVDEETAQQVVGLVVGALVVGGMLEVD</sequence>
<keyword evidence="4" id="KW-1185">Reference proteome</keyword>
<comment type="caution">
    <text evidence="3">The sequence shown here is derived from an EMBL/GenBank/DDBJ whole genome shotgun (WGS) entry which is preliminary data.</text>
</comment>
<dbReference type="SUPFAM" id="SSF81383">
    <property type="entry name" value="F-box domain"/>
    <property type="match status" value="1"/>
</dbReference>
<dbReference type="PROSITE" id="PS50181">
    <property type="entry name" value="FBOX"/>
    <property type="match status" value="1"/>
</dbReference>
<reference evidence="3 4" key="1">
    <citation type="submission" date="2018-05" db="EMBL/GenBank/DDBJ databases">
        <title>Whole genome sequencing for identification of molecular markers to develop diagnostic detection tools for the regulated plant pathogen Lachnellula willkommii.</title>
        <authorList>
            <person name="Giroux E."/>
            <person name="Bilodeau G."/>
        </authorList>
    </citation>
    <scope>NUCLEOTIDE SEQUENCE [LARGE SCALE GENOMIC DNA]</scope>
    <source>
        <strain evidence="3 4">CBS 203.66</strain>
    </source>
</reference>